<dbReference type="GO" id="GO:0005509">
    <property type="term" value="F:calcium ion binding"/>
    <property type="evidence" value="ECO:0007669"/>
    <property type="project" value="InterPro"/>
</dbReference>
<organism evidence="3 4">
    <name type="scientific">Novimethylophilus kurashikiensis</name>
    <dbReference type="NCBI Taxonomy" id="1825523"/>
    <lineage>
        <taxon>Bacteria</taxon>
        <taxon>Pseudomonadati</taxon>
        <taxon>Pseudomonadota</taxon>
        <taxon>Betaproteobacteria</taxon>
        <taxon>Nitrosomonadales</taxon>
        <taxon>Methylophilaceae</taxon>
        <taxon>Novimethylophilus</taxon>
    </lineage>
</organism>
<dbReference type="SUPFAM" id="SSF51120">
    <property type="entry name" value="beta-Roll"/>
    <property type="match status" value="1"/>
</dbReference>
<dbReference type="InterPro" id="IPR001343">
    <property type="entry name" value="Hemolysn_Ca-bd"/>
</dbReference>
<dbReference type="Pfam" id="PF00353">
    <property type="entry name" value="HemolysinCabind"/>
    <property type="match status" value="1"/>
</dbReference>
<feature type="domain" description="Haemolysin-type calcium binding-related" evidence="2">
    <location>
        <begin position="115"/>
        <end position="154"/>
    </location>
</feature>
<dbReference type="PRINTS" id="PR00313">
    <property type="entry name" value="CABNDNGRPT"/>
</dbReference>
<evidence type="ECO:0000259" key="2">
    <source>
        <dbReference type="Pfam" id="PF06594"/>
    </source>
</evidence>
<protein>
    <recommendedName>
        <fullName evidence="2">Haemolysin-type calcium binding-related domain-containing protein</fullName>
    </recommendedName>
</protein>
<comment type="caution">
    <text evidence="3">The sequence shown here is derived from an EMBL/GenBank/DDBJ whole genome shotgun (WGS) entry which is preliminary data.</text>
</comment>
<dbReference type="EMBL" id="BDOQ01000010">
    <property type="protein sequence ID" value="GBG14819.1"/>
    <property type="molecule type" value="Genomic_DNA"/>
</dbReference>
<dbReference type="InterPro" id="IPR018511">
    <property type="entry name" value="Hemolysin-typ_Ca-bd_CS"/>
</dbReference>
<sequence length="193" mass="20004">MIDVFQFADGTSVTSADMAAAAKGINGTSSNDVLTGSALNDKIYGLSGNDTLTGGAGNDLLVGGVGSDLYKLGRGAGQDIIDNSTADTTPGKQDIVQYSADVASNQLWFQHVGSDLVVSIIGTTDKVNIQNWYSSTANHVQEFIAGDGKTLSDSQVDQLVNAMAGFAPPPQGQTTLPQSYQDQLAPTLAASWQ</sequence>
<dbReference type="PROSITE" id="PS00330">
    <property type="entry name" value="HEMOLYSIN_CALCIUM"/>
    <property type="match status" value="2"/>
</dbReference>
<evidence type="ECO:0000256" key="1">
    <source>
        <dbReference type="ARBA" id="ARBA00022837"/>
    </source>
</evidence>
<dbReference type="Proteomes" id="UP000245081">
    <property type="component" value="Unassembled WGS sequence"/>
</dbReference>
<keyword evidence="1" id="KW-0106">Calcium</keyword>
<dbReference type="Pfam" id="PF06594">
    <property type="entry name" value="HCBP_related"/>
    <property type="match status" value="1"/>
</dbReference>
<dbReference type="InterPro" id="IPR010566">
    <property type="entry name" value="Haemolys_ca-bd"/>
</dbReference>
<dbReference type="OrthoDB" id="8607307at2"/>
<dbReference type="InterPro" id="IPR011049">
    <property type="entry name" value="Serralysin-like_metalloprot_C"/>
</dbReference>
<evidence type="ECO:0000313" key="3">
    <source>
        <dbReference type="EMBL" id="GBG14819.1"/>
    </source>
</evidence>
<proteinExistence type="predicted"/>
<dbReference type="Gene3D" id="2.150.10.10">
    <property type="entry name" value="Serralysin-like metalloprotease, C-terminal"/>
    <property type="match status" value="1"/>
</dbReference>
<evidence type="ECO:0000313" key="4">
    <source>
        <dbReference type="Proteomes" id="UP000245081"/>
    </source>
</evidence>
<accession>A0A2R5FAH3</accession>
<name>A0A2R5FAH3_9PROT</name>
<reference evidence="3 4" key="1">
    <citation type="journal article" date="2018" name="Environ. Microbiol.">
        <title>Isolation and genomic characterization of Novimethylophilus kurashikiensis gen. nov. sp. nov., a new lanthanide-dependent methylotrophic species of Methylophilaceae.</title>
        <authorList>
            <person name="Lv H."/>
            <person name="Sahin N."/>
            <person name="Tani A."/>
        </authorList>
    </citation>
    <scope>NUCLEOTIDE SEQUENCE [LARGE SCALE GENOMIC DNA]</scope>
    <source>
        <strain evidence="3 4">La2-4</strain>
    </source>
</reference>
<keyword evidence="4" id="KW-1185">Reference proteome</keyword>
<gene>
    <name evidence="3" type="ORF">NMK_2420</name>
</gene>
<dbReference type="AlphaFoldDB" id="A0A2R5FAH3"/>